<dbReference type="AlphaFoldDB" id="A0A9J5ZEQ1"/>
<evidence type="ECO:0000256" key="1">
    <source>
        <dbReference type="SAM" id="MobiDB-lite"/>
    </source>
</evidence>
<protein>
    <submittedName>
        <fullName evidence="2">Uncharacterized protein</fullName>
    </submittedName>
</protein>
<evidence type="ECO:0000313" key="3">
    <source>
        <dbReference type="Proteomes" id="UP000824120"/>
    </source>
</evidence>
<sequence length="80" mass="8881">MTTAREVLRGLAFELPQSGSSNLVTGKCTTRATTLNLIQEDEKKKKKAQGLEAKTNNVRKEEDEENGKKGKQACKKRAFV</sequence>
<organism evidence="2 3">
    <name type="scientific">Solanum commersonii</name>
    <name type="common">Commerson's wild potato</name>
    <name type="synonym">Commerson's nightshade</name>
    <dbReference type="NCBI Taxonomy" id="4109"/>
    <lineage>
        <taxon>Eukaryota</taxon>
        <taxon>Viridiplantae</taxon>
        <taxon>Streptophyta</taxon>
        <taxon>Embryophyta</taxon>
        <taxon>Tracheophyta</taxon>
        <taxon>Spermatophyta</taxon>
        <taxon>Magnoliopsida</taxon>
        <taxon>eudicotyledons</taxon>
        <taxon>Gunneridae</taxon>
        <taxon>Pentapetalae</taxon>
        <taxon>asterids</taxon>
        <taxon>lamiids</taxon>
        <taxon>Solanales</taxon>
        <taxon>Solanaceae</taxon>
        <taxon>Solanoideae</taxon>
        <taxon>Solaneae</taxon>
        <taxon>Solanum</taxon>
    </lineage>
</organism>
<feature type="region of interest" description="Disordered" evidence="1">
    <location>
        <begin position="42"/>
        <end position="80"/>
    </location>
</feature>
<accession>A0A9J5ZEQ1</accession>
<name>A0A9J5ZEQ1_SOLCO</name>
<reference evidence="2 3" key="1">
    <citation type="submission" date="2020-09" db="EMBL/GenBank/DDBJ databases">
        <title>De no assembly of potato wild relative species, Solanum commersonii.</title>
        <authorList>
            <person name="Cho K."/>
        </authorList>
    </citation>
    <scope>NUCLEOTIDE SEQUENCE [LARGE SCALE GENOMIC DNA]</scope>
    <source>
        <strain evidence="2">LZ3.2</strain>
        <tissue evidence="2">Leaf</tissue>
    </source>
</reference>
<comment type="caution">
    <text evidence="2">The sequence shown here is derived from an EMBL/GenBank/DDBJ whole genome shotgun (WGS) entry which is preliminary data.</text>
</comment>
<dbReference type="EMBL" id="JACXVP010000004">
    <property type="protein sequence ID" value="KAG5610423.1"/>
    <property type="molecule type" value="Genomic_DNA"/>
</dbReference>
<keyword evidence="3" id="KW-1185">Reference proteome</keyword>
<dbReference type="Proteomes" id="UP000824120">
    <property type="component" value="Chromosome 4"/>
</dbReference>
<feature type="compositionally biased region" description="Basic residues" evidence="1">
    <location>
        <begin position="69"/>
        <end position="80"/>
    </location>
</feature>
<evidence type="ECO:0000313" key="2">
    <source>
        <dbReference type="EMBL" id="KAG5610423.1"/>
    </source>
</evidence>
<proteinExistence type="predicted"/>
<gene>
    <name evidence="2" type="ORF">H5410_021704</name>
</gene>